<evidence type="ECO:0000256" key="10">
    <source>
        <dbReference type="SAM" id="Phobius"/>
    </source>
</evidence>
<keyword evidence="9" id="KW-0539">Nucleus</keyword>
<dbReference type="OrthoDB" id="10264956at2759"/>
<dbReference type="Proteomes" id="UP001152888">
    <property type="component" value="Unassembled WGS sequence"/>
</dbReference>
<dbReference type="Pfam" id="PF07787">
    <property type="entry name" value="TMEM43"/>
    <property type="match status" value="1"/>
</dbReference>
<dbReference type="GO" id="GO:0006629">
    <property type="term" value="P:lipid metabolic process"/>
    <property type="evidence" value="ECO:0007669"/>
    <property type="project" value="TreeGrafter"/>
</dbReference>
<feature type="transmembrane region" description="Helical" evidence="10">
    <location>
        <begin position="270"/>
        <end position="290"/>
    </location>
</feature>
<comment type="caution">
    <text evidence="11">The sequence shown here is derived from an EMBL/GenBank/DDBJ whole genome shotgun (WGS) entry which is preliminary data.</text>
</comment>
<keyword evidence="12" id="KW-1185">Reference proteome</keyword>
<keyword evidence="7 10" id="KW-1133">Transmembrane helix</keyword>
<evidence type="ECO:0000256" key="7">
    <source>
        <dbReference type="ARBA" id="ARBA00022989"/>
    </source>
</evidence>
<dbReference type="PANTHER" id="PTHR13416">
    <property type="match status" value="1"/>
</dbReference>
<evidence type="ECO:0000256" key="3">
    <source>
        <dbReference type="ARBA" id="ARBA00004586"/>
    </source>
</evidence>
<dbReference type="GO" id="GO:0005789">
    <property type="term" value="C:endoplasmic reticulum membrane"/>
    <property type="evidence" value="ECO:0007669"/>
    <property type="project" value="UniProtKB-SubCell"/>
</dbReference>
<dbReference type="InterPro" id="IPR012430">
    <property type="entry name" value="TMEM43_fam"/>
</dbReference>
<reference evidence="11" key="1">
    <citation type="submission" date="2022-03" db="EMBL/GenBank/DDBJ databases">
        <authorList>
            <person name="Sayadi A."/>
        </authorList>
    </citation>
    <scope>NUCLEOTIDE SEQUENCE</scope>
</reference>
<evidence type="ECO:0000256" key="4">
    <source>
        <dbReference type="ARBA" id="ARBA00006627"/>
    </source>
</evidence>
<dbReference type="EMBL" id="CAKOFQ010006968">
    <property type="protein sequence ID" value="CAH1984944.1"/>
    <property type="molecule type" value="Genomic_DNA"/>
</dbReference>
<evidence type="ECO:0000256" key="9">
    <source>
        <dbReference type="ARBA" id="ARBA00023242"/>
    </source>
</evidence>
<dbReference type="GO" id="GO:0005637">
    <property type="term" value="C:nuclear inner membrane"/>
    <property type="evidence" value="ECO:0007669"/>
    <property type="project" value="TreeGrafter"/>
</dbReference>
<protein>
    <submittedName>
        <fullName evidence="11">Uncharacterized protein</fullName>
    </submittedName>
</protein>
<comment type="similarity">
    <text evidence="4">Belongs to the TMEM43 family.</text>
</comment>
<dbReference type="GO" id="GO:0071763">
    <property type="term" value="P:nuclear membrane organization"/>
    <property type="evidence" value="ECO:0007669"/>
    <property type="project" value="TreeGrafter"/>
</dbReference>
<name>A0A9P0KVB5_ACAOB</name>
<evidence type="ECO:0000256" key="6">
    <source>
        <dbReference type="ARBA" id="ARBA00022824"/>
    </source>
</evidence>
<keyword evidence="5 10" id="KW-0812">Transmembrane</keyword>
<proteinExistence type="inferred from homology"/>
<keyword evidence="8 10" id="KW-0472">Membrane</keyword>
<dbReference type="AlphaFoldDB" id="A0A9P0KVB5"/>
<organism evidence="11 12">
    <name type="scientific">Acanthoscelides obtectus</name>
    <name type="common">Bean weevil</name>
    <name type="synonym">Bruchus obtectus</name>
    <dbReference type="NCBI Taxonomy" id="200917"/>
    <lineage>
        <taxon>Eukaryota</taxon>
        <taxon>Metazoa</taxon>
        <taxon>Ecdysozoa</taxon>
        <taxon>Arthropoda</taxon>
        <taxon>Hexapoda</taxon>
        <taxon>Insecta</taxon>
        <taxon>Pterygota</taxon>
        <taxon>Neoptera</taxon>
        <taxon>Endopterygota</taxon>
        <taxon>Coleoptera</taxon>
        <taxon>Polyphaga</taxon>
        <taxon>Cucujiformia</taxon>
        <taxon>Chrysomeloidea</taxon>
        <taxon>Chrysomelidae</taxon>
        <taxon>Bruchinae</taxon>
        <taxon>Bruchini</taxon>
        <taxon>Acanthoscelides</taxon>
    </lineage>
</organism>
<accession>A0A9P0KVB5</accession>
<evidence type="ECO:0000256" key="2">
    <source>
        <dbReference type="ARBA" id="ARBA00004259"/>
    </source>
</evidence>
<feature type="transmembrane region" description="Helical" evidence="10">
    <location>
        <begin position="310"/>
        <end position="328"/>
    </location>
</feature>
<evidence type="ECO:0000313" key="12">
    <source>
        <dbReference type="Proteomes" id="UP001152888"/>
    </source>
</evidence>
<evidence type="ECO:0000256" key="8">
    <source>
        <dbReference type="ARBA" id="ARBA00023136"/>
    </source>
</evidence>
<comment type="subcellular location">
    <subcellularLocation>
        <location evidence="1">Endomembrane system</location>
        <topology evidence="1">Multi-pass membrane protein</topology>
    </subcellularLocation>
    <subcellularLocation>
        <location evidence="3">Endoplasmic reticulum membrane</location>
    </subcellularLocation>
    <subcellularLocation>
        <location evidence="2">Nucleus envelope</location>
    </subcellularLocation>
</comment>
<gene>
    <name evidence="11" type="ORF">ACAOBT_LOCUS16416</name>
</gene>
<keyword evidence="6" id="KW-0256">Endoplasmic reticulum</keyword>
<dbReference type="PANTHER" id="PTHR13416:SF2">
    <property type="entry name" value="TRANSMEMBRANE PROTEIN 43"/>
    <property type="match status" value="1"/>
</dbReference>
<sequence length="362" mass="41221">MRFFSLQGRAVHHAHSLDETYNSAITLSPYEPLRPELDGRVVHISGPLDIDEPLTEMEYGIAVQAVKLKRRVQMYQWVEERTYGYLCYLFLLINPRDDDEMTGGGSISDYYYVTEWRDRLVDSSAFYVRHGHENPKEIPLPTVTYIAPVVRVGALLIGRQIKEKFDDWVEVTSDERPERHDVKLHMGIYYHCEDIWNPQVGDIRVQFYYAGAAGEPATIIARQDNGFLVPYETTRGHQIALLRYGNLNINQMFSAEHFDARIETWKLRGIGIFILYASCVCLAKLLKIMFVQLPILNSVLTGEATSFGNLVLSVSTSLLVIATAWILYRPMLGAGLLVAAISPLFYCTMGFYNVAQNGNIDY</sequence>
<evidence type="ECO:0000313" key="11">
    <source>
        <dbReference type="EMBL" id="CAH1984944.1"/>
    </source>
</evidence>
<evidence type="ECO:0000256" key="5">
    <source>
        <dbReference type="ARBA" id="ARBA00022692"/>
    </source>
</evidence>
<feature type="transmembrane region" description="Helical" evidence="10">
    <location>
        <begin position="335"/>
        <end position="355"/>
    </location>
</feature>
<evidence type="ECO:0000256" key="1">
    <source>
        <dbReference type="ARBA" id="ARBA00004127"/>
    </source>
</evidence>